<reference evidence="1 2" key="1">
    <citation type="submission" date="2017-06" db="EMBL/GenBank/DDBJ databases">
        <authorList>
            <person name="Kim H.J."/>
            <person name="Triplett B.A."/>
        </authorList>
    </citation>
    <scope>NUCLEOTIDE SEQUENCE [LARGE SCALE GENOMIC DNA]</scope>
    <source>
        <strain evidence="1 2">B29T1</strain>
    </source>
</reference>
<sequence length="97" mass="10126">MAYTSKNLSALAYANGFTLWHYKTADISAVVDTSGYFNDAANMLRAGDFVFINASVAFSTNGTPMAVGENGVMVVVSNVNGVVDVADLTAFGSTNTD</sequence>
<dbReference type="Proteomes" id="UP000197065">
    <property type="component" value="Unassembled WGS sequence"/>
</dbReference>
<evidence type="ECO:0000313" key="1">
    <source>
        <dbReference type="EMBL" id="SNB66983.1"/>
    </source>
</evidence>
<name>A0A212R4K7_9PROT</name>
<evidence type="ECO:0000313" key="2">
    <source>
        <dbReference type="Proteomes" id="UP000197065"/>
    </source>
</evidence>
<protein>
    <submittedName>
        <fullName evidence="1">Uncharacterized protein</fullName>
    </submittedName>
</protein>
<dbReference type="RefSeq" id="WP_207761993.1">
    <property type="nucleotide sequence ID" value="NZ_FYEH01000005.1"/>
</dbReference>
<dbReference type="AlphaFoldDB" id="A0A212R4K7"/>
<accession>A0A212R4K7</accession>
<proteinExistence type="predicted"/>
<keyword evidence="2" id="KW-1185">Reference proteome</keyword>
<dbReference type="EMBL" id="FYEH01000005">
    <property type="protein sequence ID" value="SNB66983.1"/>
    <property type="molecule type" value="Genomic_DNA"/>
</dbReference>
<organism evidence="1 2">
    <name type="scientific">Arboricoccus pini</name>
    <dbReference type="NCBI Taxonomy" id="1963835"/>
    <lineage>
        <taxon>Bacteria</taxon>
        <taxon>Pseudomonadati</taxon>
        <taxon>Pseudomonadota</taxon>
        <taxon>Alphaproteobacteria</taxon>
        <taxon>Geminicoccales</taxon>
        <taxon>Geminicoccaceae</taxon>
        <taxon>Arboricoccus</taxon>
    </lineage>
</organism>
<gene>
    <name evidence="1" type="ORF">SAMN07250955_105230</name>
</gene>